<dbReference type="Pfam" id="PF09339">
    <property type="entry name" value="HTH_IclR"/>
    <property type="match status" value="1"/>
</dbReference>
<dbReference type="InterPro" id="IPR036388">
    <property type="entry name" value="WH-like_DNA-bd_sf"/>
</dbReference>
<dbReference type="GO" id="GO:0003700">
    <property type="term" value="F:DNA-binding transcription factor activity"/>
    <property type="evidence" value="ECO:0007669"/>
    <property type="project" value="TreeGrafter"/>
</dbReference>
<proteinExistence type="predicted"/>
<protein>
    <submittedName>
        <fullName evidence="6">IclR family transcriptional regulator</fullName>
    </submittedName>
</protein>
<evidence type="ECO:0000313" key="6">
    <source>
        <dbReference type="EMBL" id="RZS61471.1"/>
    </source>
</evidence>
<dbReference type="SUPFAM" id="SSF55781">
    <property type="entry name" value="GAF domain-like"/>
    <property type="match status" value="1"/>
</dbReference>
<reference evidence="6 7" key="1">
    <citation type="submission" date="2019-02" db="EMBL/GenBank/DDBJ databases">
        <title>Sequencing the genomes of 1000 actinobacteria strains.</title>
        <authorList>
            <person name="Klenk H.-P."/>
        </authorList>
    </citation>
    <scope>NUCLEOTIDE SEQUENCE [LARGE SCALE GENOMIC DNA]</scope>
    <source>
        <strain evidence="6 7">DSM 16932</strain>
    </source>
</reference>
<name>A0A4Q7M2H3_9MICO</name>
<dbReference type="InterPro" id="IPR014757">
    <property type="entry name" value="Tscrpt_reg_IclR_C"/>
</dbReference>
<dbReference type="GO" id="GO:0003677">
    <property type="term" value="F:DNA binding"/>
    <property type="evidence" value="ECO:0007669"/>
    <property type="project" value="UniProtKB-KW"/>
</dbReference>
<dbReference type="InterPro" id="IPR050707">
    <property type="entry name" value="HTH_MetabolicPath_Reg"/>
</dbReference>
<dbReference type="OrthoDB" id="4068713at2"/>
<dbReference type="PANTHER" id="PTHR30136:SF24">
    <property type="entry name" value="HTH-TYPE TRANSCRIPTIONAL REPRESSOR ALLR"/>
    <property type="match status" value="1"/>
</dbReference>
<dbReference type="AlphaFoldDB" id="A0A4Q7M2H3"/>
<accession>A0A4Q7M2H3</accession>
<dbReference type="RefSeq" id="WP_130414184.1">
    <property type="nucleotide sequence ID" value="NZ_SGWX01000001.1"/>
</dbReference>
<dbReference type="PROSITE" id="PS51077">
    <property type="entry name" value="HTH_ICLR"/>
    <property type="match status" value="1"/>
</dbReference>
<dbReference type="EMBL" id="SGWX01000001">
    <property type="protein sequence ID" value="RZS61471.1"/>
    <property type="molecule type" value="Genomic_DNA"/>
</dbReference>
<comment type="caution">
    <text evidence="6">The sequence shown here is derived from an EMBL/GenBank/DDBJ whole genome shotgun (WGS) entry which is preliminary data.</text>
</comment>
<keyword evidence="1" id="KW-0805">Transcription regulation</keyword>
<dbReference type="Gene3D" id="1.10.10.10">
    <property type="entry name" value="Winged helix-like DNA-binding domain superfamily/Winged helix DNA-binding domain"/>
    <property type="match status" value="1"/>
</dbReference>
<keyword evidence="2" id="KW-0238">DNA-binding</keyword>
<evidence type="ECO:0000256" key="3">
    <source>
        <dbReference type="ARBA" id="ARBA00023163"/>
    </source>
</evidence>
<dbReference type="SMART" id="SM00346">
    <property type="entry name" value="HTH_ICLR"/>
    <property type="match status" value="1"/>
</dbReference>
<dbReference type="GO" id="GO:0045892">
    <property type="term" value="P:negative regulation of DNA-templated transcription"/>
    <property type="evidence" value="ECO:0007669"/>
    <property type="project" value="TreeGrafter"/>
</dbReference>
<organism evidence="6 7">
    <name type="scientific">Xylanimonas ulmi</name>
    <dbReference type="NCBI Taxonomy" id="228973"/>
    <lineage>
        <taxon>Bacteria</taxon>
        <taxon>Bacillati</taxon>
        <taxon>Actinomycetota</taxon>
        <taxon>Actinomycetes</taxon>
        <taxon>Micrococcales</taxon>
        <taxon>Promicromonosporaceae</taxon>
        <taxon>Xylanimonas</taxon>
    </lineage>
</organism>
<keyword evidence="7" id="KW-1185">Reference proteome</keyword>
<dbReference type="InterPro" id="IPR036390">
    <property type="entry name" value="WH_DNA-bd_sf"/>
</dbReference>
<dbReference type="Pfam" id="PF01614">
    <property type="entry name" value="IclR_C"/>
    <property type="match status" value="1"/>
</dbReference>
<dbReference type="Proteomes" id="UP000293852">
    <property type="component" value="Unassembled WGS sequence"/>
</dbReference>
<evidence type="ECO:0000256" key="1">
    <source>
        <dbReference type="ARBA" id="ARBA00023015"/>
    </source>
</evidence>
<feature type="domain" description="HTH iclR-type" evidence="4">
    <location>
        <begin position="8"/>
        <end position="69"/>
    </location>
</feature>
<evidence type="ECO:0000313" key="7">
    <source>
        <dbReference type="Proteomes" id="UP000293852"/>
    </source>
</evidence>
<dbReference type="InterPro" id="IPR005471">
    <property type="entry name" value="Tscrpt_reg_IclR_N"/>
</dbReference>
<sequence>MLADTRETSVVARAVAVLSAFTFRDSALSAAELARRARLPRSSAHRIIGDLVAEGLLERAPRGGYCLGMRLFELGLRAPRQRGLRDVAAPFLTDLRDATRQTVHLAVLDGAEVVYLDIIRTAPGPRLLSRVGGRMPATVTGVGKAILAFSPPQAVQAAVAARLPRLTPHSITDLATLRAQLRRIAETNTAYDVQEQAMGTSCCASAIFGCGGEVLGAVSVAGHTGTLRLEHVASAVRSTAAGVSRMFGGQVPAQS</sequence>
<dbReference type="Gene3D" id="3.30.450.40">
    <property type="match status" value="1"/>
</dbReference>
<dbReference type="PANTHER" id="PTHR30136">
    <property type="entry name" value="HELIX-TURN-HELIX TRANSCRIPTIONAL REGULATOR, ICLR FAMILY"/>
    <property type="match status" value="1"/>
</dbReference>
<dbReference type="SUPFAM" id="SSF46785">
    <property type="entry name" value="Winged helix' DNA-binding domain"/>
    <property type="match status" value="1"/>
</dbReference>
<keyword evidence="3" id="KW-0804">Transcription</keyword>
<evidence type="ECO:0000256" key="2">
    <source>
        <dbReference type="ARBA" id="ARBA00023125"/>
    </source>
</evidence>
<evidence type="ECO:0000259" key="4">
    <source>
        <dbReference type="PROSITE" id="PS51077"/>
    </source>
</evidence>
<dbReference type="InterPro" id="IPR029016">
    <property type="entry name" value="GAF-like_dom_sf"/>
</dbReference>
<evidence type="ECO:0000259" key="5">
    <source>
        <dbReference type="PROSITE" id="PS51078"/>
    </source>
</evidence>
<gene>
    <name evidence="6" type="ORF">EV386_1770</name>
</gene>
<feature type="domain" description="IclR-ED" evidence="5">
    <location>
        <begin position="70"/>
        <end position="249"/>
    </location>
</feature>
<dbReference type="PROSITE" id="PS51078">
    <property type="entry name" value="ICLR_ED"/>
    <property type="match status" value="1"/>
</dbReference>